<evidence type="ECO:0000256" key="3">
    <source>
        <dbReference type="ARBA" id="ARBA00023163"/>
    </source>
</evidence>
<evidence type="ECO:0000313" key="5">
    <source>
        <dbReference type="EMBL" id="MBW9094820.1"/>
    </source>
</evidence>
<proteinExistence type="predicted"/>
<evidence type="ECO:0000256" key="1">
    <source>
        <dbReference type="ARBA" id="ARBA00023015"/>
    </source>
</evidence>
<accession>A0ABS7HQ29</accession>
<comment type="caution">
    <text evidence="5">The sequence shown here is derived from an EMBL/GenBank/DDBJ whole genome shotgun (WGS) entry which is preliminary data.</text>
</comment>
<dbReference type="PROSITE" id="PS50932">
    <property type="entry name" value="HTH_LACI_2"/>
    <property type="match status" value="1"/>
</dbReference>
<sequence>MARPTVLDVAAAAGVSRATAARVLAGAENVDPAMTAAVRKHAELLGYETNSAARMLRGGRAGAIGLILAFNELGSIGGTFFTSVLKGAAMGLSAGEVQPVLLPADLEDRERIPRFLRSGSVDGAIVILQHEITHLVDQIMDSPVPIAWVGRPADDVGSAPIVVDCDNYDGGVQAGRALIEAGRRRIGIITGPPDMAQASARAQGWTDELARHGISPGPIVHGDFTVDSGAAAMARLLQRDPQLDGVFACSDLMASGALRVLQAAGRAVPTDVSLIGFDDVAIATASNPPLTTVRQPLEEMGRTAAEALLARVRGQDVASEHILPTALIRRESL</sequence>
<dbReference type="SUPFAM" id="SSF53822">
    <property type="entry name" value="Periplasmic binding protein-like I"/>
    <property type="match status" value="1"/>
</dbReference>
<evidence type="ECO:0000259" key="4">
    <source>
        <dbReference type="PROSITE" id="PS50932"/>
    </source>
</evidence>
<keyword evidence="1" id="KW-0805">Transcription regulation</keyword>
<dbReference type="CDD" id="cd06267">
    <property type="entry name" value="PBP1_LacI_sugar_binding-like"/>
    <property type="match status" value="1"/>
</dbReference>
<gene>
    <name evidence="5" type="ORF">JNB62_14095</name>
</gene>
<dbReference type="SMART" id="SM00354">
    <property type="entry name" value="HTH_LACI"/>
    <property type="match status" value="1"/>
</dbReference>
<dbReference type="RefSeq" id="WP_220301525.1">
    <property type="nucleotide sequence ID" value="NZ_JAEUAW010000011.1"/>
</dbReference>
<dbReference type="PROSITE" id="PS00356">
    <property type="entry name" value="HTH_LACI_1"/>
    <property type="match status" value="1"/>
</dbReference>
<dbReference type="EMBL" id="JAEUAW010000011">
    <property type="protein sequence ID" value="MBW9094820.1"/>
    <property type="molecule type" value="Genomic_DNA"/>
</dbReference>
<feature type="domain" description="HTH lacI-type" evidence="4">
    <location>
        <begin position="4"/>
        <end position="58"/>
    </location>
</feature>
<dbReference type="InterPro" id="IPR010982">
    <property type="entry name" value="Lambda_DNA-bd_dom_sf"/>
</dbReference>
<keyword evidence="6" id="KW-1185">Reference proteome</keyword>
<dbReference type="Pfam" id="PF13377">
    <property type="entry name" value="Peripla_BP_3"/>
    <property type="match status" value="1"/>
</dbReference>
<dbReference type="CDD" id="cd01392">
    <property type="entry name" value="HTH_LacI"/>
    <property type="match status" value="1"/>
</dbReference>
<organism evidence="5 6">
    <name type="scientific">Microbacterium jejuense</name>
    <dbReference type="NCBI Taxonomy" id="1263637"/>
    <lineage>
        <taxon>Bacteria</taxon>
        <taxon>Bacillati</taxon>
        <taxon>Actinomycetota</taxon>
        <taxon>Actinomycetes</taxon>
        <taxon>Micrococcales</taxon>
        <taxon>Microbacteriaceae</taxon>
        <taxon>Microbacterium</taxon>
    </lineage>
</organism>
<keyword evidence="3" id="KW-0804">Transcription</keyword>
<dbReference type="InterPro" id="IPR000843">
    <property type="entry name" value="HTH_LacI"/>
</dbReference>
<evidence type="ECO:0000313" key="6">
    <source>
        <dbReference type="Proteomes" id="UP001196843"/>
    </source>
</evidence>
<dbReference type="Proteomes" id="UP001196843">
    <property type="component" value="Unassembled WGS sequence"/>
</dbReference>
<dbReference type="SUPFAM" id="SSF47413">
    <property type="entry name" value="lambda repressor-like DNA-binding domains"/>
    <property type="match status" value="1"/>
</dbReference>
<dbReference type="InterPro" id="IPR046335">
    <property type="entry name" value="LacI/GalR-like_sensor"/>
</dbReference>
<dbReference type="PANTHER" id="PTHR30146">
    <property type="entry name" value="LACI-RELATED TRANSCRIPTIONAL REPRESSOR"/>
    <property type="match status" value="1"/>
</dbReference>
<dbReference type="GO" id="GO:0003677">
    <property type="term" value="F:DNA binding"/>
    <property type="evidence" value="ECO:0007669"/>
    <property type="project" value="UniProtKB-KW"/>
</dbReference>
<name>A0ABS7HQ29_9MICO</name>
<reference evidence="5 6" key="1">
    <citation type="journal article" date="2021" name="MBio">
        <title>Poor Competitiveness of Bradyrhizobium in Pigeon Pea Root Colonization in Indian Soils.</title>
        <authorList>
            <person name="Chalasani D."/>
            <person name="Basu A."/>
            <person name="Pullabhotla S.V.S.R.N."/>
            <person name="Jorrin B."/>
            <person name="Neal A.L."/>
            <person name="Poole P.S."/>
            <person name="Podile A.R."/>
            <person name="Tkacz A."/>
        </authorList>
    </citation>
    <scope>NUCLEOTIDE SEQUENCE [LARGE SCALE GENOMIC DNA]</scope>
    <source>
        <strain evidence="5 6">HU14</strain>
    </source>
</reference>
<dbReference type="Gene3D" id="3.40.50.2300">
    <property type="match status" value="2"/>
</dbReference>
<keyword evidence="2 5" id="KW-0238">DNA-binding</keyword>
<protein>
    <submittedName>
        <fullName evidence="5">LacI family DNA-binding transcriptional regulator</fullName>
    </submittedName>
</protein>
<dbReference type="Gene3D" id="1.10.260.40">
    <property type="entry name" value="lambda repressor-like DNA-binding domains"/>
    <property type="match status" value="1"/>
</dbReference>
<dbReference type="PANTHER" id="PTHR30146:SF109">
    <property type="entry name" value="HTH-TYPE TRANSCRIPTIONAL REGULATOR GALS"/>
    <property type="match status" value="1"/>
</dbReference>
<dbReference type="Pfam" id="PF00356">
    <property type="entry name" value="LacI"/>
    <property type="match status" value="1"/>
</dbReference>
<dbReference type="InterPro" id="IPR028082">
    <property type="entry name" value="Peripla_BP_I"/>
</dbReference>
<evidence type="ECO:0000256" key="2">
    <source>
        <dbReference type="ARBA" id="ARBA00023125"/>
    </source>
</evidence>